<feature type="region of interest" description="Disordered" evidence="1">
    <location>
        <begin position="1"/>
        <end position="23"/>
    </location>
</feature>
<dbReference type="EMBL" id="LNYG01000004">
    <property type="protein sequence ID" value="KTD13041.1"/>
    <property type="molecule type" value="Genomic_DNA"/>
</dbReference>
<feature type="transmembrane region" description="Helical" evidence="2">
    <location>
        <begin position="40"/>
        <end position="63"/>
    </location>
</feature>
<dbReference type="Pfam" id="PF04375">
    <property type="entry name" value="HemX"/>
    <property type="match status" value="1"/>
</dbReference>
<keyword evidence="2" id="KW-1133">Transmembrane helix</keyword>
<sequence length="374" mass="42296">MVNNKEEQTKKPSSKSRPDDTKKATVSKVKQVSIIDSSRLVLGIVILSVLLAIIALIFSVYSLHRDKQFAMKAEQEKQTVIAQLHNLKQQQVKTQSINDSVETLDKTQTEFKNHLQAIEQELHTAMQQRLYQKEDWTLLKARYYLELAQVNAHWSNDPQTSIALLKQADTLLSALSEQPIFAIRQAIAQEIAQLQAAPKVDIAGLLSQLDAAENNLSNLSLKQPLANMQGKTNVMKKTSPWREQLRESLNSLSDLIVIRRHDEAIEPLLSPQQQSMLEEIIRMNLEEAQWALLQGNPEIYQLALSKAIKTIKRAFDENTPATQALLQQLQSLQQQKLEVAKPTLDKALPLLNQLIENKNRELSTPALKKGELSQ</sequence>
<gene>
    <name evidence="3" type="primary">hemX</name>
    <name evidence="3" type="ORF">Ljam_0299</name>
</gene>
<dbReference type="STRING" id="455.Ljam_0299"/>
<keyword evidence="3" id="KW-0808">Transferase</keyword>
<dbReference type="PANTHER" id="PTHR38043:SF1">
    <property type="entry name" value="PROTEIN HEMX"/>
    <property type="match status" value="1"/>
</dbReference>
<dbReference type="PANTHER" id="PTHR38043">
    <property type="entry name" value="PROTEIN HEMX"/>
    <property type="match status" value="1"/>
</dbReference>
<dbReference type="OrthoDB" id="5653077at2"/>
<dbReference type="GO" id="GO:0032259">
    <property type="term" value="P:methylation"/>
    <property type="evidence" value="ECO:0007669"/>
    <property type="project" value="UniProtKB-KW"/>
</dbReference>
<dbReference type="InterPro" id="IPR007470">
    <property type="entry name" value="HemX"/>
</dbReference>
<dbReference type="PATRIC" id="fig|455.5.peg.313"/>
<keyword evidence="2" id="KW-0472">Membrane</keyword>
<evidence type="ECO:0000256" key="1">
    <source>
        <dbReference type="SAM" id="MobiDB-lite"/>
    </source>
</evidence>
<evidence type="ECO:0000313" key="4">
    <source>
        <dbReference type="Proteomes" id="UP000054715"/>
    </source>
</evidence>
<protein>
    <submittedName>
        <fullName evidence="3">Uroporphyrinogen III methylase</fullName>
    </submittedName>
</protein>
<name>A0A0W0UYT8_9GAMM</name>
<evidence type="ECO:0000256" key="2">
    <source>
        <dbReference type="SAM" id="Phobius"/>
    </source>
</evidence>
<dbReference type="GO" id="GO:0008168">
    <property type="term" value="F:methyltransferase activity"/>
    <property type="evidence" value="ECO:0007669"/>
    <property type="project" value="UniProtKB-KW"/>
</dbReference>
<comment type="caution">
    <text evidence="3">The sequence shown here is derived from an EMBL/GenBank/DDBJ whole genome shotgun (WGS) entry which is preliminary data.</text>
</comment>
<organism evidence="3 4">
    <name type="scientific">Legionella jamestowniensis</name>
    <dbReference type="NCBI Taxonomy" id="455"/>
    <lineage>
        <taxon>Bacteria</taxon>
        <taxon>Pseudomonadati</taxon>
        <taxon>Pseudomonadota</taxon>
        <taxon>Gammaproteobacteria</taxon>
        <taxon>Legionellales</taxon>
        <taxon>Legionellaceae</taxon>
        <taxon>Legionella</taxon>
    </lineage>
</organism>
<evidence type="ECO:0000313" key="3">
    <source>
        <dbReference type="EMBL" id="KTD13041.1"/>
    </source>
</evidence>
<dbReference type="RefSeq" id="WP_058448374.1">
    <property type="nucleotide sequence ID" value="NZ_CAAAJF010000014.1"/>
</dbReference>
<keyword evidence="2" id="KW-0812">Transmembrane</keyword>
<keyword evidence="3" id="KW-0489">Methyltransferase</keyword>
<accession>A0A0W0UYT8</accession>
<dbReference type="AlphaFoldDB" id="A0A0W0UYT8"/>
<proteinExistence type="predicted"/>
<reference evidence="3 4" key="1">
    <citation type="submission" date="2015-11" db="EMBL/GenBank/DDBJ databases">
        <title>Genomic analysis of 38 Legionella species identifies large and diverse effector repertoires.</title>
        <authorList>
            <person name="Burstein D."/>
            <person name="Amaro F."/>
            <person name="Zusman T."/>
            <person name="Lifshitz Z."/>
            <person name="Cohen O."/>
            <person name="Gilbert J.A."/>
            <person name="Pupko T."/>
            <person name="Shuman H.A."/>
            <person name="Segal G."/>
        </authorList>
    </citation>
    <scope>NUCLEOTIDE SEQUENCE [LARGE SCALE GENOMIC DNA]</scope>
    <source>
        <strain evidence="3 4">JA-26-G1-E2</strain>
    </source>
</reference>
<dbReference type="Proteomes" id="UP000054715">
    <property type="component" value="Unassembled WGS sequence"/>
</dbReference>